<keyword evidence="3 6" id="KW-0812">Transmembrane</keyword>
<reference evidence="8 10" key="1">
    <citation type="submission" date="2020-01" db="EMBL/GenBank/DDBJ databases">
        <title>the WGS Modestobacter muralis CPCC 204518.</title>
        <authorList>
            <person name="Jiang Z."/>
        </authorList>
    </citation>
    <scope>NUCLEOTIDE SEQUENCE [LARGE SCALE GENOMIC DNA]</scope>
    <source>
        <strain evidence="8 10">DSM 100205</strain>
    </source>
</reference>
<evidence type="ECO:0000256" key="5">
    <source>
        <dbReference type="ARBA" id="ARBA00023136"/>
    </source>
</evidence>
<feature type="transmembrane region" description="Helical" evidence="6">
    <location>
        <begin position="126"/>
        <end position="143"/>
    </location>
</feature>
<dbReference type="GO" id="GO:0005886">
    <property type="term" value="C:plasma membrane"/>
    <property type="evidence" value="ECO:0007669"/>
    <property type="project" value="UniProtKB-SubCell"/>
</dbReference>
<feature type="transmembrane region" description="Helical" evidence="6">
    <location>
        <begin position="279"/>
        <end position="299"/>
    </location>
</feature>
<dbReference type="EMBL" id="JAAGWB010000038">
    <property type="protein sequence ID" value="NEN52027.1"/>
    <property type="molecule type" value="Genomic_DNA"/>
</dbReference>
<evidence type="ECO:0000256" key="2">
    <source>
        <dbReference type="ARBA" id="ARBA00022475"/>
    </source>
</evidence>
<dbReference type="EMBL" id="JAAGWH010000036">
    <property type="protein sequence ID" value="NEK95139.1"/>
    <property type="molecule type" value="Genomic_DNA"/>
</dbReference>
<keyword evidence="2" id="KW-1003">Cell membrane</keyword>
<dbReference type="AlphaFoldDB" id="A0A6P0EX68"/>
<reference evidence="9 11" key="2">
    <citation type="submission" date="2020-02" db="EMBL/GenBank/DDBJ databases">
        <title>The WGS of Modestobacter muralis DSM 100205.</title>
        <authorList>
            <person name="Jiang Z."/>
        </authorList>
    </citation>
    <scope>NUCLEOTIDE SEQUENCE [LARGE SCALE GENOMIC DNA]</scope>
    <source>
        <strain evidence="9 11">DSM 100205</strain>
    </source>
</reference>
<comment type="subcellular location">
    <subcellularLocation>
        <location evidence="1">Cell membrane</location>
        <topology evidence="1">Multi-pass membrane protein</topology>
    </subcellularLocation>
</comment>
<evidence type="ECO:0000313" key="10">
    <source>
        <dbReference type="Proteomes" id="UP000468828"/>
    </source>
</evidence>
<evidence type="ECO:0000259" key="7">
    <source>
        <dbReference type="Pfam" id="PF00482"/>
    </source>
</evidence>
<dbReference type="PANTHER" id="PTHR35007">
    <property type="entry name" value="INTEGRAL MEMBRANE PROTEIN-RELATED"/>
    <property type="match status" value="1"/>
</dbReference>
<feature type="transmembrane region" description="Helical" evidence="6">
    <location>
        <begin position="6"/>
        <end position="25"/>
    </location>
</feature>
<evidence type="ECO:0000313" key="9">
    <source>
        <dbReference type="EMBL" id="NEN52027.1"/>
    </source>
</evidence>
<feature type="transmembrane region" description="Helical" evidence="6">
    <location>
        <begin position="100"/>
        <end position="120"/>
    </location>
</feature>
<evidence type="ECO:0000256" key="1">
    <source>
        <dbReference type="ARBA" id="ARBA00004651"/>
    </source>
</evidence>
<proteinExistence type="predicted"/>
<dbReference type="PANTHER" id="PTHR35007:SF1">
    <property type="entry name" value="PILUS ASSEMBLY PROTEIN"/>
    <property type="match status" value="1"/>
</dbReference>
<dbReference type="Proteomes" id="UP000468828">
    <property type="component" value="Unassembled WGS sequence"/>
</dbReference>
<dbReference type="InterPro" id="IPR018076">
    <property type="entry name" value="T2SS_GspF_dom"/>
</dbReference>
<evidence type="ECO:0000256" key="3">
    <source>
        <dbReference type="ARBA" id="ARBA00022692"/>
    </source>
</evidence>
<dbReference type="Pfam" id="PF00482">
    <property type="entry name" value="T2SSF"/>
    <property type="match status" value="1"/>
</dbReference>
<dbReference type="RefSeq" id="WP_163611704.1">
    <property type="nucleotide sequence ID" value="NZ_JAAGWB010000038.1"/>
</dbReference>
<accession>A0A6P0EX68</accession>
<keyword evidence="10" id="KW-1185">Reference proteome</keyword>
<name>A0A6P0EX68_9ACTN</name>
<protein>
    <submittedName>
        <fullName evidence="8">Secretion system protein F</fullName>
    </submittedName>
</protein>
<dbReference type="Proteomes" id="UP000471152">
    <property type="component" value="Unassembled WGS sequence"/>
</dbReference>
<gene>
    <name evidence="9" type="ORF">G3R41_13955</name>
    <name evidence="8" type="ORF">GCU67_13305</name>
</gene>
<keyword evidence="4 6" id="KW-1133">Transmembrane helix</keyword>
<evidence type="ECO:0000256" key="6">
    <source>
        <dbReference type="SAM" id="Phobius"/>
    </source>
</evidence>
<feature type="domain" description="Type II secretion system protein GspF" evidence="7">
    <location>
        <begin position="166"/>
        <end position="293"/>
    </location>
</feature>
<keyword evidence="5 6" id="KW-0472">Membrane</keyword>
<evidence type="ECO:0000313" key="8">
    <source>
        <dbReference type="EMBL" id="NEK95139.1"/>
    </source>
</evidence>
<organism evidence="8 10">
    <name type="scientific">Modestobacter muralis</name>
    <dbReference type="NCBI Taxonomy" id="1608614"/>
    <lineage>
        <taxon>Bacteria</taxon>
        <taxon>Bacillati</taxon>
        <taxon>Actinomycetota</taxon>
        <taxon>Actinomycetes</taxon>
        <taxon>Geodermatophilales</taxon>
        <taxon>Geodermatophilaceae</taxon>
        <taxon>Modestobacter</taxon>
    </lineage>
</organism>
<evidence type="ECO:0000256" key="4">
    <source>
        <dbReference type="ARBA" id="ARBA00022989"/>
    </source>
</evidence>
<sequence length="303" mass="32011">MTGLQTATLAGMLVGLGLVLAVRALRPAPPSLPAALDLLAASPAARAAPTSAGPPLGGTAGWWEILPSSLIRALEEHLGVPDADLNIIGRTRTQLAVRKLTLALAGLFAPALLGLLLVFLRVPVPFVFPGAIGLALAAVGWLLPSAEAREAARHARAEFRSNLESFLTLVAGERRARGSVEQALEEAAEVSGSEPFLRMHRAIRRAALSGRKPWTDLRDLGDELDVAELRSLADIAAVAADGASVYNTLLASARTLRHTELSDARSEANEISERMSRPLALLVTGLTLFVLVPFLLRMFSVAP</sequence>
<comment type="caution">
    <text evidence="8">The sequence shown here is derived from an EMBL/GenBank/DDBJ whole genome shotgun (WGS) entry which is preliminary data.</text>
</comment>
<evidence type="ECO:0000313" key="11">
    <source>
        <dbReference type="Proteomes" id="UP000471152"/>
    </source>
</evidence>